<keyword evidence="6" id="KW-1185">Reference proteome</keyword>
<proteinExistence type="predicted"/>
<accession>A0A0F4LW83</accession>
<comment type="caution">
    <text evidence="5">The sequence shown here is derived from an EMBL/GenBank/DDBJ whole genome shotgun (WGS) entry which is preliminary data.</text>
</comment>
<evidence type="ECO:0000256" key="2">
    <source>
        <dbReference type="SAM" id="MobiDB-lite"/>
    </source>
</evidence>
<keyword evidence="3" id="KW-0812">Transmembrane</keyword>
<dbReference type="EMBL" id="JXJQ01000005">
    <property type="protein sequence ID" value="KJY62554.1"/>
    <property type="molecule type" value="Genomic_DNA"/>
</dbReference>
<evidence type="ECO:0000313" key="5">
    <source>
        <dbReference type="EMBL" id="KJY62554.1"/>
    </source>
</evidence>
<keyword evidence="1" id="KW-0732">Signal</keyword>
<sequence>MSQSKPTPKHKFKTKLNRDGLQTPPGGFRSTTQNQQIAASQQAGEPAQPTANGANSSPAPNYPQNPELEYKQSQEQLKDQRVTRTRQQRNSTVWYKKPFVWILAGLIVIVGLILAVFLFINRPTPSASTPASPTSSSVSKKAKLTTKPKLKTKQAPKKLQPDQKVQNEPNKKNDETKRHWNNPGSYDNMKYDNDDFTIQLNNSSDGVKLIPDSDQKPALYIEYTFTNKSKQPLKPQDAVGKDIQLKQNDQVLTGIGPAGDNQDAQNKINAAQKAVDPGQKADVAMMFVVANTKDQIIMSFKNLETDQFITTTQPFKL</sequence>
<evidence type="ECO:0000256" key="1">
    <source>
        <dbReference type="ARBA" id="ARBA00022729"/>
    </source>
</evidence>
<feature type="transmembrane region" description="Helical" evidence="3">
    <location>
        <begin position="99"/>
        <end position="120"/>
    </location>
</feature>
<feature type="compositionally biased region" description="Polar residues" evidence="2">
    <location>
        <begin position="29"/>
        <end position="64"/>
    </location>
</feature>
<feature type="compositionally biased region" description="Low complexity" evidence="2">
    <location>
        <begin position="125"/>
        <end position="139"/>
    </location>
</feature>
<dbReference type="Gene3D" id="2.60.40.1240">
    <property type="match status" value="1"/>
</dbReference>
<keyword evidence="3" id="KW-1133">Transmembrane helix</keyword>
<dbReference type="InterPro" id="IPR029050">
    <property type="entry name" value="Immunoprotect_excell_Ig-like"/>
</dbReference>
<reference evidence="5 6" key="1">
    <citation type="submission" date="2015-01" db="EMBL/GenBank/DDBJ databases">
        <title>Comparative genomics of the lactic acid bacteria isolated from the honey bee gut.</title>
        <authorList>
            <person name="Ellegaard K.M."/>
            <person name="Tamarit D."/>
            <person name="Javelind E."/>
            <person name="Olofsson T."/>
            <person name="Andersson S.G."/>
            <person name="Vasquez A."/>
        </authorList>
    </citation>
    <scope>NUCLEOTIDE SEQUENCE [LARGE SCALE GENOMIC DNA]</scope>
    <source>
        <strain evidence="5 6">Bin4</strain>
    </source>
</reference>
<gene>
    <name evidence="5" type="ORF">JG30_03420</name>
</gene>
<dbReference type="HOGENOM" id="CLU_876581_0_0_9"/>
<dbReference type="InterPro" id="IPR031989">
    <property type="entry name" value="DUF5067"/>
</dbReference>
<dbReference type="RefSeq" id="WP_046315667.1">
    <property type="nucleotide sequence ID" value="NZ_JBHSZT010000003.1"/>
</dbReference>
<evidence type="ECO:0000256" key="3">
    <source>
        <dbReference type="SAM" id="Phobius"/>
    </source>
</evidence>
<evidence type="ECO:0000313" key="6">
    <source>
        <dbReference type="Proteomes" id="UP000033558"/>
    </source>
</evidence>
<organism evidence="5 6">
    <name type="scientific">Bombilactobacillus mellifer</name>
    <dbReference type="NCBI Taxonomy" id="1218492"/>
    <lineage>
        <taxon>Bacteria</taxon>
        <taxon>Bacillati</taxon>
        <taxon>Bacillota</taxon>
        <taxon>Bacilli</taxon>
        <taxon>Lactobacillales</taxon>
        <taxon>Lactobacillaceae</taxon>
        <taxon>Bombilactobacillus</taxon>
    </lineage>
</organism>
<feature type="compositionally biased region" description="Basic residues" evidence="2">
    <location>
        <begin position="140"/>
        <end position="156"/>
    </location>
</feature>
<feature type="domain" description="DUF5067" evidence="4">
    <location>
        <begin position="174"/>
        <end position="301"/>
    </location>
</feature>
<dbReference type="Proteomes" id="UP000033558">
    <property type="component" value="Unassembled WGS sequence"/>
</dbReference>
<name>A0A0F4LW83_9LACO</name>
<protein>
    <recommendedName>
        <fullName evidence="4">DUF5067 domain-containing protein</fullName>
    </recommendedName>
</protein>
<evidence type="ECO:0000259" key="4">
    <source>
        <dbReference type="Pfam" id="PF16729"/>
    </source>
</evidence>
<feature type="region of interest" description="Disordered" evidence="2">
    <location>
        <begin position="125"/>
        <end position="188"/>
    </location>
</feature>
<feature type="compositionally biased region" description="Basic and acidic residues" evidence="2">
    <location>
        <begin position="169"/>
        <end position="178"/>
    </location>
</feature>
<keyword evidence="3" id="KW-0472">Membrane</keyword>
<dbReference type="Pfam" id="PF16729">
    <property type="entry name" value="DUF5067"/>
    <property type="match status" value="1"/>
</dbReference>
<dbReference type="PATRIC" id="fig|1218492.5.peg.464"/>
<feature type="region of interest" description="Disordered" evidence="2">
    <location>
        <begin position="1"/>
        <end position="66"/>
    </location>
</feature>
<dbReference type="AlphaFoldDB" id="A0A0F4LW83"/>